<accession>A0A9K3D655</accession>
<comment type="caution">
    <text evidence="1">The sequence shown here is derived from an EMBL/GenBank/DDBJ whole genome shotgun (WGS) entry which is preliminary data.</text>
</comment>
<proteinExistence type="predicted"/>
<evidence type="ECO:0000313" key="2">
    <source>
        <dbReference type="Proteomes" id="UP000265618"/>
    </source>
</evidence>
<gene>
    <name evidence="1" type="ORF">KIPB_010218</name>
</gene>
<name>A0A9K3D655_9EUKA</name>
<dbReference type="AlphaFoldDB" id="A0A9K3D655"/>
<sequence>MYVTLNTRQVWVKEISSTGLTPLAVWRPTTKHQALHAVPLSGHLALVGEAHEVLVGARISGLDGCRLDRGFQTDRRAVGACGSDTDDLFILTDCGSVYVCTHAVGMYKLESVKGAEAELEKERRAI</sequence>
<evidence type="ECO:0000313" key="1">
    <source>
        <dbReference type="EMBL" id="GIQ88054.1"/>
    </source>
</evidence>
<organism evidence="1 2">
    <name type="scientific">Kipferlia bialata</name>
    <dbReference type="NCBI Taxonomy" id="797122"/>
    <lineage>
        <taxon>Eukaryota</taxon>
        <taxon>Metamonada</taxon>
        <taxon>Carpediemonas-like organisms</taxon>
        <taxon>Kipferlia</taxon>
    </lineage>
</organism>
<keyword evidence="2" id="KW-1185">Reference proteome</keyword>
<dbReference type="Proteomes" id="UP000265618">
    <property type="component" value="Unassembled WGS sequence"/>
</dbReference>
<reference evidence="1 2" key="1">
    <citation type="journal article" date="2018" name="PLoS ONE">
        <title>The draft genome of Kipferlia bialata reveals reductive genome evolution in fornicate parasites.</title>
        <authorList>
            <person name="Tanifuji G."/>
            <person name="Takabayashi S."/>
            <person name="Kume K."/>
            <person name="Takagi M."/>
            <person name="Nakayama T."/>
            <person name="Kamikawa R."/>
            <person name="Inagaki Y."/>
            <person name="Hashimoto T."/>
        </authorList>
    </citation>
    <scope>NUCLEOTIDE SEQUENCE [LARGE SCALE GENOMIC DNA]</scope>
    <source>
        <strain evidence="1">NY0173</strain>
    </source>
</reference>
<dbReference type="EMBL" id="BDIP01003729">
    <property type="protein sequence ID" value="GIQ88054.1"/>
    <property type="molecule type" value="Genomic_DNA"/>
</dbReference>
<protein>
    <submittedName>
        <fullName evidence="1">Uncharacterized protein</fullName>
    </submittedName>
</protein>